<reference evidence="1 2" key="1">
    <citation type="submission" date="2015-12" db="EMBL/GenBank/DDBJ databases">
        <title>Complete genome of Roseateles depolymerans KCTC 42856.</title>
        <authorList>
            <person name="Kim K.M."/>
        </authorList>
    </citation>
    <scope>NUCLEOTIDE SEQUENCE [LARGE SCALE GENOMIC DNA]</scope>
    <source>
        <strain evidence="1 2">KCTC 42856</strain>
    </source>
</reference>
<organism evidence="1 2">
    <name type="scientific">Roseateles depolymerans</name>
    <dbReference type="NCBI Taxonomy" id="76731"/>
    <lineage>
        <taxon>Bacteria</taxon>
        <taxon>Pseudomonadati</taxon>
        <taxon>Pseudomonadota</taxon>
        <taxon>Betaproteobacteria</taxon>
        <taxon>Burkholderiales</taxon>
        <taxon>Sphaerotilaceae</taxon>
        <taxon>Roseateles</taxon>
    </lineage>
</organism>
<evidence type="ECO:0000313" key="2">
    <source>
        <dbReference type="Proteomes" id="UP000060699"/>
    </source>
</evidence>
<dbReference type="EMBL" id="CP013729">
    <property type="protein sequence ID" value="ALV07413.1"/>
    <property type="molecule type" value="Genomic_DNA"/>
</dbReference>
<protein>
    <submittedName>
        <fullName evidence="1">Uncharacterized protein</fullName>
    </submittedName>
</protein>
<sequence>MQAQLAKRFASLKRSLTQEELENYKLLLCMAAGGLAPRGSRPHSEASAAAFRTVLQCLSDMRVQGTMWRGRPACVTDIVLASLQEESRCTREIAKPTDRYLLGCGGTVADQFALDRDLKRFVQDLYPGVEPTGVASYIYYDGQGHGLDPHVDTEVYEINVIVMLEHLHPVDAEPSHLLIYEDDVSPRRILLAPGEVVVLNAGSVVHAREDMKPGERVSILTVGFSNQVQ</sequence>
<gene>
    <name evidence="1" type="ORF">RD2015_2951</name>
</gene>
<dbReference type="OrthoDB" id="9798229at2"/>
<dbReference type="AlphaFoldDB" id="A0A0U3E2L1"/>
<evidence type="ECO:0000313" key="1">
    <source>
        <dbReference type="EMBL" id="ALV07413.1"/>
    </source>
</evidence>
<dbReference type="RefSeq" id="WP_147307005.1">
    <property type="nucleotide sequence ID" value="NZ_CP013729.1"/>
</dbReference>
<dbReference type="KEGG" id="rdp:RD2015_2951"/>
<keyword evidence="2" id="KW-1185">Reference proteome</keyword>
<dbReference type="Proteomes" id="UP000060699">
    <property type="component" value="Chromosome"/>
</dbReference>
<dbReference type="STRING" id="76731.RD2015_2951"/>
<name>A0A0U3E2L1_9BURK</name>
<proteinExistence type="predicted"/>
<accession>A0A0U3E2L1</accession>